<evidence type="ECO:0000256" key="4">
    <source>
        <dbReference type="PIRSR" id="PIRSR006019-2"/>
    </source>
</evidence>
<evidence type="ECO:0000313" key="6">
    <source>
        <dbReference type="EMBL" id="CAB4130329.1"/>
    </source>
</evidence>
<evidence type="ECO:0000256" key="2">
    <source>
        <dbReference type="ARBA" id="ARBA00022801"/>
    </source>
</evidence>
<dbReference type="EMBL" id="LR796237">
    <property type="protein sequence ID" value="CAB4130329.1"/>
    <property type="molecule type" value="Genomic_DNA"/>
</dbReference>
<dbReference type="PANTHER" id="PTHR11086:SF18">
    <property type="entry name" value="DEOXYCYTIDYLATE DEAMINASE"/>
    <property type="match status" value="1"/>
</dbReference>
<dbReference type="Gene3D" id="3.40.140.10">
    <property type="entry name" value="Cytidine Deaminase, domain 2"/>
    <property type="match status" value="1"/>
</dbReference>
<dbReference type="GO" id="GO:0004132">
    <property type="term" value="F:dCMP deaminase activity"/>
    <property type="evidence" value="ECO:0007669"/>
    <property type="project" value="InterPro"/>
</dbReference>
<dbReference type="SUPFAM" id="SSF53927">
    <property type="entry name" value="Cytidine deaminase-like"/>
    <property type="match status" value="1"/>
</dbReference>
<evidence type="ECO:0000259" key="5">
    <source>
        <dbReference type="PROSITE" id="PS51747"/>
    </source>
</evidence>
<dbReference type="GO" id="GO:0006220">
    <property type="term" value="P:pyrimidine nucleotide metabolic process"/>
    <property type="evidence" value="ECO:0007669"/>
    <property type="project" value="InterPro"/>
</dbReference>
<evidence type="ECO:0000256" key="1">
    <source>
        <dbReference type="ARBA" id="ARBA00001947"/>
    </source>
</evidence>
<dbReference type="PROSITE" id="PS51747">
    <property type="entry name" value="CYT_DCMP_DEAMINASES_2"/>
    <property type="match status" value="1"/>
</dbReference>
<protein>
    <submittedName>
        <fullName evidence="6">ComEB Deoxycytidylate deaminase</fullName>
    </submittedName>
</protein>
<feature type="binding site" evidence="4">
    <location>
        <position position="96"/>
    </location>
    <ligand>
        <name>Zn(2+)</name>
        <dbReference type="ChEBI" id="CHEBI:29105"/>
        <note>catalytic</note>
    </ligand>
</feature>
<proteinExistence type="predicted"/>
<keyword evidence="4" id="KW-0479">Metal-binding</keyword>
<keyword evidence="2" id="KW-0378">Hydrolase</keyword>
<dbReference type="InterPro" id="IPR035105">
    <property type="entry name" value="Deoxycytidylate_deaminase_dom"/>
</dbReference>
<dbReference type="PANTHER" id="PTHR11086">
    <property type="entry name" value="DEOXYCYTIDYLATE DEAMINASE-RELATED"/>
    <property type="match status" value="1"/>
</dbReference>
<name>A0A6J5LFC4_9CAUD</name>
<dbReference type="InterPro" id="IPR002125">
    <property type="entry name" value="CMP_dCMP_dom"/>
</dbReference>
<dbReference type="Pfam" id="PF00383">
    <property type="entry name" value="dCMP_cyt_deam_1"/>
    <property type="match status" value="1"/>
</dbReference>
<feature type="active site" description="Proton donor" evidence="3">
    <location>
        <position position="98"/>
    </location>
</feature>
<feature type="binding site" evidence="4">
    <location>
        <position position="124"/>
    </location>
    <ligand>
        <name>Zn(2+)</name>
        <dbReference type="ChEBI" id="CHEBI:29105"/>
        <note>catalytic</note>
    </ligand>
</feature>
<feature type="domain" description="CMP/dCMP-type deaminase" evidence="5">
    <location>
        <begin position="4"/>
        <end position="152"/>
    </location>
</feature>
<dbReference type="CDD" id="cd01286">
    <property type="entry name" value="deoxycytidylate_deaminase"/>
    <property type="match status" value="1"/>
</dbReference>
<organism evidence="6">
    <name type="scientific">uncultured Caudovirales phage</name>
    <dbReference type="NCBI Taxonomy" id="2100421"/>
    <lineage>
        <taxon>Viruses</taxon>
        <taxon>Duplodnaviria</taxon>
        <taxon>Heunggongvirae</taxon>
        <taxon>Uroviricota</taxon>
        <taxon>Caudoviricetes</taxon>
        <taxon>Peduoviridae</taxon>
        <taxon>Maltschvirus</taxon>
        <taxon>Maltschvirus maltsch</taxon>
    </lineage>
</organism>
<evidence type="ECO:0000256" key="3">
    <source>
        <dbReference type="PIRSR" id="PIRSR006019-1"/>
    </source>
</evidence>
<gene>
    <name evidence="6" type="ORF">UFOVP116_384</name>
</gene>
<dbReference type="InterPro" id="IPR016193">
    <property type="entry name" value="Cytidine_deaminase-like"/>
</dbReference>
<dbReference type="InterPro" id="IPR016473">
    <property type="entry name" value="dCMP_deaminase"/>
</dbReference>
<reference evidence="6" key="1">
    <citation type="submission" date="2020-04" db="EMBL/GenBank/DDBJ databases">
        <authorList>
            <person name="Chiriac C."/>
            <person name="Salcher M."/>
            <person name="Ghai R."/>
            <person name="Kavagutti S V."/>
        </authorList>
    </citation>
    <scope>NUCLEOTIDE SEQUENCE</scope>
</reference>
<dbReference type="InterPro" id="IPR015517">
    <property type="entry name" value="dCMP_deaminase-rel"/>
</dbReference>
<comment type="cofactor">
    <cofactor evidence="1 4">
        <name>Zn(2+)</name>
        <dbReference type="ChEBI" id="CHEBI:29105"/>
    </cofactor>
</comment>
<keyword evidence="4" id="KW-0862">Zinc</keyword>
<sequence>MKEKFAKFYMDVAYRTAQLSYAQRLKVGCLVVKNDRIISLGFNGTPSGWDNTCEDRVYMPGDAGGWLSPEEIYQSWPLVDEHGARYKLVTKQEVLHSEMNALMKLAKSTDSGEGATMFITHAPCINCAKAIYQAGITEVIYDNDYRSADGIYFLKKCGMSINKLAERTTTKPTI</sequence>
<dbReference type="PIRSF" id="PIRSF006019">
    <property type="entry name" value="dCMP_deaminase"/>
    <property type="match status" value="1"/>
</dbReference>
<accession>A0A6J5LFC4</accession>
<feature type="binding site" evidence="4">
    <location>
        <position position="127"/>
    </location>
    <ligand>
        <name>Zn(2+)</name>
        <dbReference type="ChEBI" id="CHEBI:29105"/>
        <note>catalytic</note>
    </ligand>
</feature>
<dbReference type="GO" id="GO:0008270">
    <property type="term" value="F:zinc ion binding"/>
    <property type="evidence" value="ECO:0007669"/>
    <property type="project" value="InterPro"/>
</dbReference>